<feature type="compositionally biased region" description="Polar residues" evidence="9">
    <location>
        <begin position="17"/>
        <end position="26"/>
    </location>
</feature>
<feature type="coiled-coil region" evidence="8">
    <location>
        <begin position="1182"/>
        <end position="1223"/>
    </location>
</feature>
<comment type="similarity">
    <text evidence="6">Belongs to the TRAFAC class myosin-kinesin ATPase superfamily. Kinesin family. KIN-12 subfamily.</text>
</comment>
<evidence type="ECO:0000256" key="9">
    <source>
        <dbReference type="SAM" id="MobiDB-lite"/>
    </source>
</evidence>
<feature type="domain" description="Kinesin motor" evidence="10">
    <location>
        <begin position="95"/>
        <end position="430"/>
    </location>
</feature>
<dbReference type="GO" id="GO:0005524">
    <property type="term" value="F:ATP binding"/>
    <property type="evidence" value="ECO:0007669"/>
    <property type="project" value="UniProtKB-UniRule"/>
</dbReference>
<evidence type="ECO:0000313" key="12">
    <source>
        <dbReference type="Proteomes" id="UP000028999"/>
    </source>
</evidence>
<sequence length="1307" mass="145253">MKHFMMPRNAVVRDTGEPQSPNPSLTKSKSQRKSRSAKENAPPPDPNSLPPDYKSSPAKLKSPLPPRPPSANPLKRKLITEAPSDNGVAGVSDSGVKVIVRVKPPSKGEEEEMIVKKISSDALSINDHTFTFDSIADPDSTQDEIFQLVGAPLVENCLAGFNSSVFAYGQTGSGKTYTMWGPANGLLEEHLSGDQRGLTPRVFELLFARISEEQVKHAERQLSYQCRCSFLEIYNEQITDLLDPSQKNLMIREDVKSGVYVEYLTEENVKNLKDLSRLLIKGLANRRTGATSVNAESSRSHCVFTCVVESHCKSAADGLSSFKTSRINLVDLAGSERQKSTGAAGERLKEAGNINRSLSQLGNLINILAEVSQTGKQRHIPYRDSRLTFLLQESLGGNAKLAMVCAVSPSQSCRSETFSTLRFAQRAKAIQNKAIVNEVMQDDVNFLREVIRQLREELQRVKNNGNNPANPNAAYATSWNARRSMSLLRSFGLSHPKSLANGDDDGDTEMEIDEEAVERLCAQIGLQSSPPAEENNPDTSRNSHLQSSDGQSTGKQFPEDTDVNMEDASCQTENHEAGTINNEPTVEEISITAAVQTMDHGSSVLPHLITNSLGSPISDTDHDNSLGKAENIPSCQDLVPGALVSSIVSVADASDDTEHFSIIPVSPCLSIDPASASPVLITPTESVSPKIRNSRKSLRTSSMSTASQKDMERANQVTTEIMEPSPAVAASTEKSGAFPVPTNQLAASLHRGMKILDSYRQSTAQRRSTFGFSYKALECKPSTVLSKADVGVQTYPEADIIAEENPKEVVCSKCKSIAECDVQETSDISNLQLVTVDNSEKSSFQVPKAVEKVLAGSIRREMALEEYCTKQASEISQLNRLVQQYKHERECNAIIGQTREDKIVRLESLMDGVLSKDDFLDEEFASLMHEHKLLKDMYENHPEVLQTRIELKRAQEELESFKNFYGEMGEREVLLEEIQDLKAHVHCYTDTSLTSSRKRGSLLKLTYTCDPNPAPPLNAIPESVEESPEKTLEQERLRWTEAERNWISLAEELKNELDTNRKLMEKQKRELDTEKRCTEELTEAMQMAMKGHARMIEQYADLEEKHIQLLARHRRIREGIDDVKKAAARAGVKGAESRFINALAAEISALKVQREKEAQYFRDENKSLQSQLRDTAEAVEAAGELLVRLKEAEEGLKIAQKRARDAEYEASEAHKQIDKLKKKKQETGISTLNQQEQHIAESHNHIESLQASFDGDDVAKYDEPVEPSASECDQQWKEEFKPFYEKDAELATLAEPSWFSGYDRCNI</sequence>
<dbReference type="GO" id="GO:0005874">
    <property type="term" value="C:microtubule"/>
    <property type="evidence" value="ECO:0007669"/>
    <property type="project" value="UniProtKB-KW"/>
</dbReference>
<feature type="compositionally biased region" description="Low complexity" evidence="9">
    <location>
        <begin position="50"/>
        <end position="62"/>
    </location>
</feature>
<evidence type="ECO:0000313" key="11">
    <source>
        <dbReference type="EMBL" id="CDY18100.1"/>
    </source>
</evidence>
<reference evidence="11 12" key="1">
    <citation type="journal article" date="2014" name="Science">
        <title>Plant genetics. Early allopolyploid evolution in the post-Neolithic Brassica napus oilseed genome.</title>
        <authorList>
            <person name="Chalhoub B."/>
            <person name="Denoeud F."/>
            <person name="Liu S."/>
            <person name="Parkin I.A."/>
            <person name="Tang H."/>
            <person name="Wang X."/>
            <person name="Chiquet J."/>
            <person name="Belcram H."/>
            <person name="Tong C."/>
            <person name="Samans B."/>
            <person name="Correa M."/>
            <person name="Da Silva C."/>
            <person name="Just J."/>
            <person name="Falentin C."/>
            <person name="Koh C.S."/>
            <person name="Le Clainche I."/>
            <person name="Bernard M."/>
            <person name="Bento P."/>
            <person name="Noel B."/>
            <person name="Labadie K."/>
            <person name="Alberti A."/>
            <person name="Charles M."/>
            <person name="Arnaud D."/>
            <person name="Guo H."/>
            <person name="Daviaud C."/>
            <person name="Alamery S."/>
            <person name="Jabbari K."/>
            <person name="Zhao M."/>
            <person name="Edger P.P."/>
            <person name="Chelaifa H."/>
            <person name="Tack D."/>
            <person name="Lassalle G."/>
            <person name="Mestiri I."/>
            <person name="Schnel N."/>
            <person name="Le Paslier M.C."/>
            <person name="Fan G."/>
            <person name="Renault V."/>
            <person name="Bayer P.E."/>
            <person name="Golicz A.A."/>
            <person name="Manoli S."/>
            <person name="Lee T.H."/>
            <person name="Thi V.H."/>
            <person name="Chalabi S."/>
            <person name="Hu Q."/>
            <person name="Fan C."/>
            <person name="Tollenaere R."/>
            <person name="Lu Y."/>
            <person name="Battail C."/>
            <person name="Shen J."/>
            <person name="Sidebottom C.H."/>
            <person name="Wang X."/>
            <person name="Canaguier A."/>
            <person name="Chauveau A."/>
            <person name="Berard A."/>
            <person name="Deniot G."/>
            <person name="Guan M."/>
            <person name="Liu Z."/>
            <person name="Sun F."/>
            <person name="Lim Y.P."/>
            <person name="Lyons E."/>
            <person name="Town C.D."/>
            <person name="Bancroft I."/>
            <person name="Wang X."/>
            <person name="Meng J."/>
            <person name="Ma J."/>
            <person name="Pires J.C."/>
            <person name="King G.J."/>
            <person name="Brunel D."/>
            <person name="Delourme R."/>
            <person name="Renard M."/>
            <person name="Aury J.M."/>
            <person name="Adams K.L."/>
            <person name="Batley J."/>
            <person name="Snowdon R.J."/>
            <person name="Tost J."/>
            <person name="Edwards D."/>
            <person name="Zhou Y."/>
            <person name="Hua W."/>
            <person name="Sharpe A.G."/>
            <person name="Paterson A.H."/>
            <person name="Guan C."/>
            <person name="Wincker P."/>
        </authorList>
    </citation>
    <scope>NUCLEOTIDE SEQUENCE [LARGE SCALE GENOMIC DNA]</scope>
    <source>
        <strain evidence="12">cv. Darmor-bzh</strain>
    </source>
</reference>
<dbReference type="InterPro" id="IPR019821">
    <property type="entry name" value="Kinesin_motor_CS"/>
</dbReference>
<evidence type="ECO:0000256" key="2">
    <source>
        <dbReference type="ARBA" id="ARBA00022741"/>
    </source>
</evidence>
<dbReference type="STRING" id="3708.A0A078FUE1"/>
<dbReference type="GO" id="GO:0003777">
    <property type="term" value="F:microtubule motor activity"/>
    <property type="evidence" value="ECO:0007669"/>
    <property type="project" value="InterPro"/>
</dbReference>
<dbReference type="SUPFAM" id="SSF52540">
    <property type="entry name" value="P-loop containing nucleoside triphosphate hydrolases"/>
    <property type="match status" value="1"/>
</dbReference>
<dbReference type="PANTHER" id="PTHR37739:SF16">
    <property type="entry name" value="KINESIN-LIKE PROTEIN"/>
    <property type="match status" value="1"/>
</dbReference>
<accession>A0A078FUE1</accession>
<dbReference type="InterPro" id="IPR044986">
    <property type="entry name" value="KIF15/KIN-12"/>
</dbReference>
<keyword evidence="12" id="KW-1185">Reference proteome</keyword>
<dbReference type="GO" id="GO:0009524">
    <property type="term" value="C:phragmoplast"/>
    <property type="evidence" value="ECO:0007669"/>
    <property type="project" value="UniProtKB-ARBA"/>
</dbReference>
<keyword evidence="1" id="KW-0493">Microtubule</keyword>
<keyword evidence="4 8" id="KW-0175">Coiled coil</keyword>
<feature type="compositionally biased region" description="Polar residues" evidence="9">
    <location>
        <begin position="699"/>
        <end position="708"/>
    </location>
</feature>
<proteinExistence type="inferred from homology"/>
<dbReference type="Proteomes" id="UP000028999">
    <property type="component" value="Unassembled WGS sequence"/>
</dbReference>
<feature type="coiled-coil region" evidence="8">
    <location>
        <begin position="437"/>
        <end position="464"/>
    </location>
</feature>
<dbReference type="PANTHER" id="PTHR37739">
    <property type="entry name" value="KINESIN-LIKE PROTEIN KIN-12D"/>
    <property type="match status" value="1"/>
</dbReference>
<name>A0A078FUE1_BRANA</name>
<organism evidence="11 12">
    <name type="scientific">Brassica napus</name>
    <name type="common">Rape</name>
    <dbReference type="NCBI Taxonomy" id="3708"/>
    <lineage>
        <taxon>Eukaryota</taxon>
        <taxon>Viridiplantae</taxon>
        <taxon>Streptophyta</taxon>
        <taxon>Embryophyta</taxon>
        <taxon>Tracheophyta</taxon>
        <taxon>Spermatophyta</taxon>
        <taxon>Magnoliopsida</taxon>
        <taxon>eudicotyledons</taxon>
        <taxon>Gunneridae</taxon>
        <taxon>Pentapetalae</taxon>
        <taxon>rosids</taxon>
        <taxon>malvids</taxon>
        <taxon>Brassicales</taxon>
        <taxon>Brassicaceae</taxon>
        <taxon>Brassiceae</taxon>
        <taxon>Brassica</taxon>
    </lineage>
</organism>
<dbReference type="InterPro" id="IPR036961">
    <property type="entry name" value="Kinesin_motor_dom_sf"/>
</dbReference>
<protein>
    <submittedName>
        <fullName evidence="11">BnaA01g23610D protein</fullName>
    </submittedName>
</protein>
<evidence type="ECO:0000256" key="1">
    <source>
        <dbReference type="ARBA" id="ARBA00022701"/>
    </source>
</evidence>
<feature type="region of interest" description="Disordered" evidence="9">
    <location>
        <begin position="1"/>
        <end position="74"/>
    </location>
</feature>
<keyword evidence="3 7" id="KW-0067">ATP-binding</keyword>
<feature type="coiled-coil region" evidence="8">
    <location>
        <begin position="1047"/>
        <end position="1112"/>
    </location>
</feature>
<evidence type="ECO:0000256" key="6">
    <source>
        <dbReference type="ARBA" id="ARBA00034488"/>
    </source>
</evidence>
<evidence type="ECO:0000256" key="4">
    <source>
        <dbReference type="ARBA" id="ARBA00023054"/>
    </source>
</evidence>
<evidence type="ECO:0000256" key="7">
    <source>
        <dbReference type="PROSITE-ProRule" id="PRU00283"/>
    </source>
</evidence>
<dbReference type="InterPro" id="IPR001752">
    <property type="entry name" value="Kinesin_motor_dom"/>
</dbReference>
<dbReference type="GO" id="GO:0007112">
    <property type="term" value="P:male meiosis cytokinesis"/>
    <property type="evidence" value="ECO:0007669"/>
    <property type="project" value="UniProtKB-ARBA"/>
</dbReference>
<feature type="binding site" evidence="7">
    <location>
        <begin position="169"/>
        <end position="176"/>
    </location>
    <ligand>
        <name>ATP</name>
        <dbReference type="ChEBI" id="CHEBI:30616"/>
    </ligand>
</feature>
<dbReference type="PRINTS" id="PR00380">
    <property type="entry name" value="KINESINHEAVY"/>
</dbReference>
<keyword evidence="2 7" id="KW-0547">Nucleotide-binding</keyword>
<dbReference type="PaxDb" id="3708-A0A078FUE1"/>
<feature type="region of interest" description="Disordered" evidence="9">
    <location>
        <begin position="686"/>
        <end position="711"/>
    </location>
</feature>
<feature type="region of interest" description="Disordered" evidence="9">
    <location>
        <begin position="527"/>
        <end position="583"/>
    </location>
</feature>
<gene>
    <name evidence="11" type="primary">BnaA01g23610D</name>
    <name evidence="11" type="ORF">GSBRNA2T00002594001</name>
</gene>
<keyword evidence="5 7" id="KW-0505">Motor protein</keyword>
<evidence type="ECO:0000256" key="8">
    <source>
        <dbReference type="SAM" id="Coils"/>
    </source>
</evidence>
<evidence type="ECO:0000259" key="10">
    <source>
        <dbReference type="PROSITE" id="PS50067"/>
    </source>
</evidence>
<dbReference type="FunFam" id="3.40.850.10:FF:000052">
    <property type="entry name" value="Kinesin-like protein KIN-12F"/>
    <property type="match status" value="1"/>
</dbReference>
<dbReference type="Pfam" id="PF00225">
    <property type="entry name" value="Kinesin"/>
    <property type="match status" value="1"/>
</dbReference>
<feature type="compositionally biased region" description="Polar residues" evidence="9">
    <location>
        <begin position="537"/>
        <end position="555"/>
    </location>
</feature>
<dbReference type="GO" id="GO:0080175">
    <property type="term" value="P:phragmoplast microtubule organization"/>
    <property type="evidence" value="ECO:0007669"/>
    <property type="project" value="UniProtKB-ARBA"/>
</dbReference>
<dbReference type="EMBL" id="LK032082">
    <property type="protein sequence ID" value="CDY18100.1"/>
    <property type="molecule type" value="Genomic_DNA"/>
</dbReference>
<dbReference type="GO" id="GO:0007018">
    <property type="term" value="P:microtubule-based movement"/>
    <property type="evidence" value="ECO:0007669"/>
    <property type="project" value="InterPro"/>
</dbReference>
<dbReference type="InterPro" id="IPR027417">
    <property type="entry name" value="P-loop_NTPase"/>
</dbReference>
<dbReference type="GO" id="GO:0055046">
    <property type="term" value="P:microgametogenesis"/>
    <property type="evidence" value="ECO:0007669"/>
    <property type="project" value="UniProtKB-ARBA"/>
</dbReference>
<dbReference type="PROSITE" id="PS50067">
    <property type="entry name" value="KINESIN_MOTOR_2"/>
    <property type="match status" value="1"/>
</dbReference>
<evidence type="ECO:0000256" key="5">
    <source>
        <dbReference type="ARBA" id="ARBA00023175"/>
    </source>
</evidence>
<dbReference type="SMART" id="SM00129">
    <property type="entry name" value="KISc"/>
    <property type="match status" value="1"/>
</dbReference>
<dbReference type="PROSITE" id="PS00411">
    <property type="entry name" value="KINESIN_MOTOR_1"/>
    <property type="match status" value="1"/>
</dbReference>
<dbReference type="Gramene" id="CDY18100">
    <property type="protein sequence ID" value="CDY18100"/>
    <property type="gene ID" value="GSBRNA2T00002594001"/>
</dbReference>
<dbReference type="Gene3D" id="3.40.850.10">
    <property type="entry name" value="Kinesin motor domain"/>
    <property type="match status" value="1"/>
</dbReference>
<dbReference type="GO" id="GO:0008017">
    <property type="term" value="F:microtubule binding"/>
    <property type="evidence" value="ECO:0007669"/>
    <property type="project" value="InterPro"/>
</dbReference>
<dbReference type="OMA" id="CEKFKIQ"/>
<evidence type="ECO:0000256" key="3">
    <source>
        <dbReference type="ARBA" id="ARBA00022840"/>
    </source>
</evidence>